<keyword evidence="3" id="KW-0547">Nucleotide-binding</keyword>
<dbReference type="PANTHER" id="PTHR42798">
    <property type="entry name" value="LIPOPROTEIN-RELEASING SYSTEM ATP-BINDING PROTEIN LOLD"/>
    <property type="match status" value="1"/>
</dbReference>
<gene>
    <name evidence="6" type="primary">yknY_29</name>
    <name evidence="6" type="ORF">SDC9_46843</name>
</gene>
<protein>
    <submittedName>
        <fullName evidence="6">Putative ABC transporter ATP-binding protein YknY</fullName>
        <ecNumber evidence="6">3.6.3.-</ecNumber>
    </submittedName>
</protein>
<dbReference type="InterPro" id="IPR027417">
    <property type="entry name" value="P-loop_NTPase"/>
</dbReference>
<evidence type="ECO:0000256" key="1">
    <source>
        <dbReference type="ARBA" id="ARBA00005417"/>
    </source>
</evidence>
<evidence type="ECO:0000256" key="2">
    <source>
        <dbReference type="ARBA" id="ARBA00022448"/>
    </source>
</evidence>
<dbReference type="InterPro" id="IPR017911">
    <property type="entry name" value="MacB-like_ATP-bd"/>
</dbReference>
<dbReference type="FunFam" id="3.40.50.300:FF:000032">
    <property type="entry name" value="Export ABC transporter ATP-binding protein"/>
    <property type="match status" value="1"/>
</dbReference>
<comment type="caution">
    <text evidence="6">The sequence shown here is derived from an EMBL/GenBank/DDBJ whole genome shotgun (WGS) entry which is preliminary data.</text>
</comment>
<organism evidence="6">
    <name type="scientific">bioreactor metagenome</name>
    <dbReference type="NCBI Taxonomy" id="1076179"/>
    <lineage>
        <taxon>unclassified sequences</taxon>
        <taxon>metagenomes</taxon>
        <taxon>ecological metagenomes</taxon>
    </lineage>
</organism>
<dbReference type="GO" id="GO:0022857">
    <property type="term" value="F:transmembrane transporter activity"/>
    <property type="evidence" value="ECO:0007669"/>
    <property type="project" value="UniProtKB-ARBA"/>
</dbReference>
<feature type="domain" description="ABC transporter" evidence="5">
    <location>
        <begin position="2"/>
        <end position="226"/>
    </location>
</feature>
<dbReference type="CDD" id="cd03255">
    <property type="entry name" value="ABC_MJ0796_LolCDE_FtsE"/>
    <property type="match status" value="1"/>
</dbReference>
<proteinExistence type="inferred from homology"/>
<accession>A0A644W9Z5</accession>
<dbReference type="EMBL" id="VSSQ01000740">
    <property type="protein sequence ID" value="MPM00616.1"/>
    <property type="molecule type" value="Genomic_DNA"/>
</dbReference>
<evidence type="ECO:0000313" key="6">
    <source>
        <dbReference type="EMBL" id="MPM00616.1"/>
    </source>
</evidence>
<evidence type="ECO:0000256" key="4">
    <source>
        <dbReference type="ARBA" id="ARBA00022840"/>
    </source>
</evidence>
<dbReference type="EC" id="3.6.3.-" evidence="6"/>
<dbReference type="GO" id="GO:0005524">
    <property type="term" value="F:ATP binding"/>
    <property type="evidence" value="ECO:0007669"/>
    <property type="project" value="UniProtKB-KW"/>
</dbReference>
<dbReference type="SMART" id="SM00382">
    <property type="entry name" value="AAA"/>
    <property type="match status" value="1"/>
</dbReference>
<dbReference type="InterPro" id="IPR017871">
    <property type="entry name" value="ABC_transporter-like_CS"/>
</dbReference>
<dbReference type="AlphaFoldDB" id="A0A644W9Z5"/>
<sequence>MIKLKGINKYYTSGDEKLHALKNVDLEVKKGEFLAIMGPSGSGKSTMIKILGLLDKDFEGSYLLDEKEVKSLNDDLLSNLRNKKIGFVFQDFNLIDRLTIKENIELPMLYMGKGIKETKDKVIELLGKINLLDKINKYPTQLSGGQQQRISIVRSLVNNPDIIIADEPTGALDSKTSGEIIEIFNELNKEGITIILITHDINIAKKAKRIVKIFDGNLEEVDTNEI</sequence>
<keyword evidence="6" id="KW-0378">Hydrolase</keyword>
<comment type="similarity">
    <text evidence="1">Belongs to the ABC transporter superfamily.</text>
</comment>
<reference evidence="6" key="1">
    <citation type="submission" date="2019-08" db="EMBL/GenBank/DDBJ databases">
        <authorList>
            <person name="Kucharzyk K."/>
            <person name="Murdoch R.W."/>
            <person name="Higgins S."/>
            <person name="Loffler F."/>
        </authorList>
    </citation>
    <scope>NUCLEOTIDE SEQUENCE</scope>
</reference>
<dbReference type="InterPro" id="IPR003439">
    <property type="entry name" value="ABC_transporter-like_ATP-bd"/>
</dbReference>
<dbReference type="Pfam" id="PF00005">
    <property type="entry name" value="ABC_tran"/>
    <property type="match status" value="1"/>
</dbReference>
<dbReference type="GO" id="GO:0098796">
    <property type="term" value="C:membrane protein complex"/>
    <property type="evidence" value="ECO:0007669"/>
    <property type="project" value="UniProtKB-ARBA"/>
</dbReference>
<keyword evidence="2" id="KW-0813">Transport</keyword>
<dbReference type="Gene3D" id="3.40.50.300">
    <property type="entry name" value="P-loop containing nucleotide triphosphate hydrolases"/>
    <property type="match status" value="1"/>
</dbReference>
<keyword evidence="4 6" id="KW-0067">ATP-binding</keyword>
<name>A0A644W9Z5_9ZZZZ</name>
<dbReference type="PANTHER" id="PTHR42798:SF6">
    <property type="entry name" value="CELL DIVISION ATP-BINDING PROTEIN FTSE"/>
    <property type="match status" value="1"/>
</dbReference>
<dbReference type="InterPro" id="IPR003593">
    <property type="entry name" value="AAA+_ATPase"/>
</dbReference>
<dbReference type="PROSITE" id="PS00211">
    <property type="entry name" value="ABC_TRANSPORTER_1"/>
    <property type="match status" value="1"/>
</dbReference>
<dbReference type="PROSITE" id="PS50893">
    <property type="entry name" value="ABC_TRANSPORTER_2"/>
    <property type="match status" value="1"/>
</dbReference>
<evidence type="ECO:0000256" key="3">
    <source>
        <dbReference type="ARBA" id="ARBA00022741"/>
    </source>
</evidence>
<evidence type="ECO:0000259" key="5">
    <source>
        <dbReference type="PROSITE" id="PS50893"/>
    </source>
</evidence>
<dbReference type="SUPFAM" id="SSF52540">
    <property type="entry name" value="P-loop containing nucleoside triphosphate hydrolases"/>
    <property type="match status" value="1"/>
</dbReference>
<dbReference type="GO" id="GO:0016887">
    <property type="term" value="F:ATP hydrolysis activity"/>
    <property type="evidence" value="ECO:0007669"/>
    <property type="project" value="InterPro"/>
</dbReference>